<accession>A0A6G0XI25</accession>
<reference evidence="3 4" key="1">
    <citation type="submission" date="2019-07" db="EMBL/GenBank/DDBJ databases">
        <title>Genomics analysis of Aphanomyces spp. identifies a new class of oomycete effector associated with host adaptation.</title>
        <authorList>
            <person name="Gaulin E."/>
        </authorList>
    </citation>
    <scope>NUCLEOTIDE SEQUENCE [LARGE SCALE GENOMIC DNA]</scope>
    <source>
        <strain evidence="3 4">ATCC 201684</strain>
    </source>
</reference>
<dbReference type="GO" id="GO:0003714">
    <property type="term" value="F:transcription corepressor activity"/>
    <property type="evidence" value="ECO:0007669"/>
    <property type="project" value="TreeGrafter"/>
</dbReference>
<dbReference type="InterPro" id="IPR010516">
    <property type="entry name" value="SAP18"/>
</dbReference>
<dbReference type="AlphaFoldDB" id="A0A6G0XI25"/>
<name>A0A6G0XI25_9STRA</name>
<gene>
    <name evidence="3" type="ORF">Ae201684_004505</name>
</gene>
<feature type="compositionally biased region" description="Basic and acidic residues" evidence="2">
    <location>
        <begin position="1"/>
        <end position="12"/>
    </location>
</feature>
<sequence>MRVVERLGDDRPTSGAQNRDAVRPPQEVDRDVTCPTLVRVFCNSSHYRPEDFNNMQAKPLANEYHVYTWLDATLREIAELVQDANEEARKRNRLAISLVYPDRRGKFIVKKSGLVNTNRKGPDDDKTLASLGFQNGDFLDVAILS</sequence>
<protein>
    <recommendedName>
        <fullName evidence="5">Histone deacetylase complex subunit SAP18</fullName>
    </recommendedName>
</protein>
<evidence type="ECO:0000256" key="1">
    <source>
        <dbReference type="ARBA" id="ARBA00009143"/>
    </source>
</evidence>
<evidence type="ECO:0000256" key="2">
    <source>
        <dbReference type="SAM" id="MobiDB-lite"/>
    </source>
</evidence>
<dbReference type="Proteomes" id="UP000481153">
    <property type="component" value="Unassembled WGS sequence"/>
</dbReference>
<dbReference type="PANTHER" id="PTHR13082">
    <property type="entry name" value="SAP18"/>
    <property type="match status" value="1"/>
</dbReference>
<evidence type="ECO:0008006" key="5">
    <source>
        <dbReference type="Google" id="ProtNLM"/>
    </source>
</evidence>
<dbReference type="EMBL" id="VJMJ01000056">
    <property type="protein sequence ID" value="KAF0739922.1"/>
    <property type="molecule type" value="Genomic_DNA"/>
</dbReference>
<dbReference type="Pfam" id="PF06487">
    <property type="entry name" value="SAP18"/>
    <property type="match status" value="1"/>
</dbReference>
<dbReference type="VEuPathDB" id="FungiDB:AeMF1_011264"/>
<comment type="similarity">
    <text evidence="1">Belongs to the SAP18 family.</text>
</comment>
<dbReference type="InterPro" id="IPR042534">
    <property type="entry name" value="SAP18_sf"/>
</dbReference>
<proteinExistence type="inferred from homology"/>
<dbReference type="GO" id="GO:0005634">
    <property type="term" value="C:nucleus"/>
    <property type="evidence" value="ECO:0007669"/>
    <property type="project" value="TreeGrafter"/>
</dbReference>
<comment type="caution">
    <text evidence="3">The sequence shown here is derived from an EMBL/GenBank/DDBJ whole genome shotgun (WGS) entry which is preliminary data.</text>
</comment>
<dbReference type="PANTHER" id="PTHR13082:SF0">
    <property type="entry name" value="HISTONE DEACETYLASE COMPLEX SUBUNIT SAP18"/>
    <property type="match status" value="1"/>
</dbReference>
<dbReference type="Gene3D" id="3.10.20.550">
    <property type="entry name" value="ASAP complex, SAP18 subunit"/>
    <property type="match status" value="1"/>
</dbReference>
<organism evidence="3 4">
    <name type="scientific">Aphanomyces euteiches</name>
    <dbReference type="NCBI Taxonomy" id="100861"/>
    <lineage>
        <taxon>Eukaryota</taxon>
        <taxon>Sar</taxon>
        <taxon>Stramenopiles</taxon>
        <taxon>Oomycota</taxon>
        <taxon>Saprolegniomycetes</taxon>
        <taxon>Saprolegniales</taxon>
        <taxon>Verrucalvaceae</taxon>
        <taxon>Aphanomyces</taxon>
    </lineage>
</organism>
<keyword evidence="4" id="KW-1185">Reference proteome</keyword>
<evidence type="ECO:0000313" key="3">
    <source>
        <dbReference type="EMBL" id="KAF0739922.1"/>
    </source>
</evidence>
<evidence type="ECO:0000313" key="4">
    <source>
        <dbReference type="Proteomes" id="UP000481153"/>
    </source>
</evidence>
<feature type="region of interest" description="Disordered" evidence="2">
    <location>
        <begin position="1"/>
        <end position="28"/>
    </location>
</feature>